<reference evidence="2 3" key="1">
    <citation type="submission" date="2023-01" db="EMBL/GenBank/DDBJ databases">
        <authorList>
            <person name="Whitehead M."/>
        </authorList>
    </citation>
    <scope>NUCLEOTIDE SEQUENCE [LARGE SCALE GENOMIC DNA]</scope>
</reference>
<protein>
    <submittedName>
        <fullName evidence="2">Uncharacterized protein</fullName>
    </submittedName>
</protein>
<feature type="chain" id="PRO_5043874901" evidence="1">
    <location>
        <begin position="22"/>
        <end position="127"/>
    </location>
</feature>
<feature type="signal peptide" evidence="1">
    <location>
        <begin position="1"/>
        <end position="21"/>
    </location>
</feature>
<proteinExistence type="predicted"/>
<gene>
    <name evidence="2" type="ORF">MEUPH1_LOCUS19666</name>
</gene>
<comment type="caution">
    <text evidence="2">The sequence shown here is derived from an EMBL/GenBank/DDBJ whole genome shotgun (WGS) entry which is preliminary data.</text>
</comment>
<dbReference type="EMBL" id="CARXXK010000004">
    <property type="protein sequence ID" value="CAI6364888.1"/>
    <property type="molecule type" value="Genomic_DNA"/>
</dbReference>
<evidence type="ECO:0000256" key="1">
    <source>
        <dbReference type="SAM" id="SignalP"/>
    </source>
</evidence>
<accession>A0AAV0XAJ0</accession>
<dbReference type="AlphaFoldDB" id="A0AAV0XAJ0"/>
<name>A0AAV0XAJ0_9HEMI</name>
<dbReference type="Proteomes" id="UP001160148">
    <property type="component" value="Unassembled WGS sequence"/>
</dbReference>
<evidence type="ECO:0000313" key="3">
    <source>
        <dbReference type="Proteomes" id="UP001160148"/>
    </source>
</evidence>
<organism evidence="2 3">
    <name type="scientific">Macrosiphum euphorbiae</name>
    <name type="common">potato aphid</name>
    <dbReference type="NCBI Taxonomy" id="13131"/>
    <lineage>
        <taxon>Eukaryota</taxon>
        <taxon>Metazoa</taxon>
        <taxon>Ecdysozoa</taxon>
        <taxon>Arthropoda</taxon>
        <taxon>Hexapoda</taxon>
        <taxon>Insecta</taxon>
        <taxon>Pterygota</taxon>
        <taxon>Neoptera</taxon>
        <taxon>Paraneoptera</taxon>
        <taxon>Hemiptera</taxon>
        <taxon>Sternorrhyncha</taxon>
        <taxon>Aphidomorpha</taxon>
        <taxon>Aphidoidea</taxon>
        <taxon>Aphididae</taxon>
        <taxon>Macrosiphini</taxon>
        <taxon>Macrosiphum</taxon>
    </lineage>
</organism>
<evidence type="ECO:0000313" key="2">
    <source>
        <dbReference type="EMBL" id="CAI6364888.1"/>
    </source>
</evidence>
<keyword evidence="1" id="KW-0732">Signal</keyword>
<sequence length="127" mass="13742">MAGHWIFVLLCLSFVGQLVLGSLFPPIPPNVQTPSQPDAVPPPQEVNWPLNNLAAPDVTVVGEAATLNTRSLPMEKTRDKPLETSQKAEEILPKVIVIGTEQKAVGEIVTRNNAEMETKNFSSTNNG</sequence>
<keyword evidence="3" id="KW-1185">Reference proteome</keyword>